<dbReference type="GO" id="GO:0031418">
    <property type="term" value="F:L-ascorbic acid binding"/>
    <property type="evidence" value="ECO:0007669"/>
    <property type="project" value="UniProtKB-KW"/>
</dbReference>
<evidence type="ECO:0000256" key="1">
    <source>
        <dbReference type="ARBA" id="ARBA00008056"/>
    </source>
</evidence>
<dbReference type="EMBL" id="JAVIJP010000047">
    <property type="protein sequence ID" value="KAL3626406.1"/>
    <property type="molecule type" value="Genomic_DNA"/>
</dbReference>
<dbReference type="InterPro" id="IPR044861">
    <property type="entry name" value="IPNS-like_FE2OG_OXY"/>
</dbReference>
<dbReference type="PANTHER" id="PTHR10209">
    <property type="entry name" value="OXIDOREDUCTASE, 2OG-FE II OXYGENASE FAMILY PROTEIN"/>
    <property type="match status" value="1"/>
</dbReference>
<dbReference type="Proteomes" id="UP001632038">
    <property type="component" value="Unassembled WGS sequence"/>
</dbReference>
<accession>A0ABD3C9E0</accession>
<keyword evidence="2 6" id="KW-0479">Metal-binding</keyword>
<organism evidence="8 9">
    <name type="scientific">Castilleja foliolosa</name>
    <dbReference type="NCBI Taxonomy" id="1961234"/>
    <lineage>
        <taxon>Eukaryota</taxon>
        <taxon>Viridiplantae</taxon>
        <taxon>Streptophyta</taxon>
        <taxon>Embryophyta</taxon>
        <taxon>Tracheophyta</taxon>
        <taxon>Spermatophyta</taxon>
        <taxon>Magnoliopsida</taxon>
        <taxon>eudicotyledons</taxon>
        <taxon>Gunneridae</taxon>
        <taxon>Pentapetalae</taxon>
        <taxon>asterids</taxon>
        <taxon>lamiids</taxon>
        <taxon>Lamiales</taxon>
        <taxon>Orobanchaceae</taxon>
        <taxon>Pedicularideae</taxon>
        <taxon>Castillejinae</taxon>
        <taxon>Castilleja</taxon>
    </lineage>
</organism>
<evidence type="ECO:0000256" key="3">
    <source>
        <dbReference type="ARBA" id="ARBA00022896"/>
    </source>
</evidence>
<dbReference type="AlphaFoldDB" id="A0ABD3C9E0"/>
<evidence type="ECO:0000313" key="8">
    <source>
        <dbReference type="EMBL" id="KAL3626406.1"/>
    </source>
</evidence>
<comment type="similarity">
    <text evidence="1 6">Belongs to the iron/ascorbate-dependent oxidoreductase family.</text>
</comment>
<dbReference type="GO" id="GO:0046872">
    <property type="term" value="F:metal ion binding"/>
    <property type="evidence" value="ECO:0007669"/>
    <property type="project" value="UniProtKB-KW"/>
</dbReference>
<name>A0ABD3C9E0_9LAMI</name>
<evidence type="ECO:0000313" key="9">
    <source>
        <dbReference type="Proteomes" id="UP001632038"/>
    </source>
</evidence>
<dbReference type="PANTHER" id="PTHR10209:SF429">
    <property type="entry name" value="1-AMINOCYCLOPROPANE-1-CARBOXYLATE OXIDASE HOMOLOG 1-LIKE"/>
    <property type="match status" value="1"/>
</dbReference>
<dbReference type="InterPro" id="IPR005123">
    <property type="entry name" value="Oxoglu/Fe-dep_dioxygenase_dom"/>
</dbReference>
<comment type="caution">
    <text evidence="8">The sequence shown here is derived from an EMBL/GenBank/DDBJ whole genome shotgun (WGS) entry which is preliminary data.</text>
</comment>
<dbReference type="Gene3D" id="2.60.120.330">
    <property type="entry name" value="B-lactam Antibiotic, Isopenicillin N Synthase, Chain"/>
    <property type="match status" value="1"/>
</dbReference>
<proteinExistence type="inferred from homology"/>
<dbReference type="GO" id="GO:0016706">
    <property type="term" value="F:2-oxoglutarate-dependent dioxygenase activity"/>
    <property type="evidence" value="ECO:0007669"/>
    <property type="project" value="UniProtKB-ARBA"/>
</dbReference>
<keyword evidence="3" id="KW-0847">Vitamin C</keyword>
<dbReference type="SUPFAM" id="SSF51197">
    <property type="entry name" value="Clavaminate synthase-like"/>
    <property type="match status" value="1"/>
</dbReference>
<evidence type="ECO:0000256" key="4">
    <source>
        <dbReference type="ARBA" id="ARBA00023002"/>
    </source>
</evidence>
<keyword evidence="9" id="KW-1185">Reference proteome</keyword>
<dbReference type="GO" id="GO:0009805">
    <property type="term" value="P:coumarin biosynthetic process"/>
    <property type="evidence" value="ECO:0007669"/>
    <property type="project" value="UniProtKB-ARBA"/>
</dbReference>
<evidence type="ECO:0000256" key="2">
    <source>
        <dbReference type="ARBA" id="ARBA00022723"/>
    </source>
</evidence>
<evidence type="ECO:0000256" key="6">
    <source>
        <dbReference type="RuleBase" id="RU003682"/>
    </source>
</evidence>
<keyword evidence="5 6" id="KW-0408">Iron</keyword>
<sequence>MAAGLNNISDRIEMLKAFDESQAGVKGLVDSGLQKVPSIFVRPSDEHELTTHKKNPTHDFQIPVIDLSDIQKPEKRKRIVEEVKVASETWGFFQIINHGISTDVIDGMVEDVEKFNDQDVEEKKKFYSRGFKRSVRFCSNFDLYRSKAANWRDTLTFPDPELINPDELPESCRQSAIEYSKHVTILGNTVLELLSEALGLKPDHLYKMGCSEKLRYSCHYYPVCPEPHLTLGTTKHSDPGFLTILVQNQISGLQVLHQAQWVDVEPTHGAFVVNIGDLLQLVSNGKFISNKHRAAVNSSGPRISVACFYSGPFESSDGEAKVYGPIEELISEKSPAQYREVVLGDYYRKFLNTGLDENLGLDYYKL</sequence>
<evidence type="ECO:0000256" key="5">
    <source>
        <dbReference type="ARBA" id="ARBA00023004"/>
    </source>
</evidence>
<feature type="domain" description="Fe2OG dioxygenase" evidence="7">
    <location>
        <begin position="210"/>
        <end position="311"/>
    </location>
</feature>
<dbReference type="FunFam" id="2.60.120.330:FF:000005">
    <property type="entry name" value="1-aminocyclopropane-1-carboxylate oxidase homolog 1"/>
    <property type="match status" value="1"/>
</dbReference>
<reference evidence="9" key="1">
    <citation type="journal article" date="2024" name="IScience">
        <title>Strigolactones Initiate the Formation of Haustorium-like Structures in Castilleja.</title>
        <authorList>
            <person name="Buerger M."/>
            <person name="Peterson D."/>
            <person name="Chory J."/>
        </authorList>
    </citation>
    <scope>NUCLEOTIDE SEQUENCE [LARGE SCALE GENOMIC DNA]</scope>
</reference>
<dbReference type="PROSITE" id="PS51471">
    <property type="entry name" value="FE2OG_OXY"/>
    <property type="match status" value="1"/>
</dbReference>
<gene>
    <name evidence="8" type="ORF">CASFOL_029955</name>
</gene>
<evidence type="ECO:0000259" key="7">
    <source>
        <dbReference type="PROSITE" id="PS51471"/>
    </source>
</evidence>
<dbReference type="Pfam" id="PF03171">
    <property type="entry name" value="2OG-FeII_Oxy"/>
    <property type="match status" value="1"/>
</dbReference>
<keyword evidence="4 6" id="KW-0560">Oxidoreductase</keyword>
<dbReference type="Pfam" id="PF14226">
    <property type="entry name" value="DIOX_N"/>
    <property type="match status" value="1"/>
</dbReference>
<dbReference type="InterPro" id="IPR027443">
    <property type="entry name" value="IPNS-like_sf"/>
</dbReference>
<protein>
    <recommendedName>
        <fullName evidence="7">Fe2OG dioxygenase domain-containing protein</fullName>
    </recommendedName>
</protein>
<dbReference type="GO" id="GO:0002238">
    <property type="term" value="P:response to molecule of fungal origin"/>
    <property type="evidence" value="ECO:0007669"/>
    <property type="project" value="UniProtKB-ARBA"/>
</dbReference>
<dbReference type="InterPro" id="IPR026992">
    <property type="entry name" value="DIOX_N"/>
</dbReference>